<evidence type="ECO:0000256" key="10">
    <source>
        <dbReference type="HAMAP-Rule" id="MF_00575"/>
    </source>
</evidence>
<evidence type="ECO:0000313" key="14">
    <source>
        <dbReference type="Proteomes" id="UP000033618"/>
    </source>
</evidence>
<dbReference type="PANTHER" id="PTHR34990:SF1">
    <property type="entry name" value="UDP-2,3-DIACYLGLUCOSAMINE HYDROLASE"/>
    <property type="match status" value="1"/>
</dbReference>
<dbReference type="RefSeq" id="WP_046154125.1">
    <property type="nucleotide sequence ID" value="NZ_CADFGU010000001.1"/>
</dbReference>
<comment type="caution">
    <text evidence="10">Lacks conserved residue(s) required for the propagation of feature annotation.</text>
</comment>
<evidence type="ECO:0000259" key="12">
    <source>
        <dbReference type="Pfam" id="PF00149"/>
    </source>
</evidence>
<feature type="compositionally biased region" description="Basic and acidic residues" evidence="11">
    <location>
        <begin position="208"/>
        <end position="221"/>
    </location>
</feature>
<keyword evidence="9 10" id="KW-0464">Manganese</keyword>
<feature type="region of interest" description="Disordered" evidence="11">
    <location>
        <begin position="203"/>
        <end position="224"/>
    </location>
</feature>
<dbReference type="PATRIC" id="fig|28092.6.peg.5459"/>
<evidence type="ECO:0000256" key="7">
    <source>
        <dbReference type="ARBA" id="ARBA00023098"/>
    </source>
</evidence>
<feature type="binding site" evidence="10">
    <location>
        <position position="204"/>
    </location>
    <ligand>
        <name>Mn(2+)</name>
        <dbReference type="ChEBI" id="CHEBI:29035"/>
        <label>1</label>
    </ligand>
</feature>
<dbReference type="InterPro" id="IPR010138">
    <property type="entry name" value="UDP-diacylglucosamine_Hdrlase"/>
</dbReference>
<keyword evidence="1 10" id="KW-1003">Cell membrane</keyword>
<accession>A0A0F5JUA4</accession>
<sequence>MPLAAQRASLFLSDLHLSPTLPRTTNAFTRFIDAVDPADVAEVYILGDLFEFWIGDDMLEAAFESDVAARLATLRQRGIALYVMHGNRDFLMGRRFAHAAGATLINDPMAIDRFARRYVLTHGDLLCTDDIPYQRFRRVVRWRSLQWLFLRWPLRWRMALAARIRANSARQGGTRMVYTDVNREAVQHLYRRFAADRMIQGHTHRPARHDDGPAAAPHHDAPAPMSTDTVTDIAGNRLIRWVLTDWELDGASPRAAFLRVDATGEAIVTLR</sequence>
<feature type="binding site" evidence="10">
    <location>
        <position position="168"/>
    </location>
    <ligand>
        <name>substrate</name>
    </ligand>
</feature>
<evidence type="ECO:0000256" key="3">
    <source>
        <dbReference type="ARBA" id="ARBA00022519"/>
    </source>
</evidence>
<dbReference type="SUPFAM" id="SSF56300">
    <property type="entry name" value="Metallo-dependent phosphatases"/>
    <property type="match status" value="1"/>
</dbReference>
<feature type="binding site" evidence="10">
    <location>
        <position position="122"/>
    </location>
    <ligand>
        <name>Mn(2+)</name>
        <dbReference type="ChEBI" id="CHEBI:29035"/>
        <label>2</label>
    </ligand>
</feature>
<dbReference type="GO" id="GO:0009245">
    <property type="term" value="P:lipid A biosynthetic process"/>
    <property type="evidence" value="ECO:0007669"/>
    <property type="project" value="UniProtKB-UniRule"/>
</dbReference>
<comment type="catalytic activity">
    <reaction evidence="10">
        <text>UDP-2-N,3-O-bis[(3R)-3-hydroxytetradecanoyl]-alpha-D-glucosamine + H2O = 2-N,3-O-bis[(3R)-3-hydroxytetradecanoyl]-alpha-D-glucosaminyl 1-phosphate + UMP + 2 H(+)</text>
        <dbReference type="Rhea" id="RHEA:25213"/>
        <dbReference type="ChEBI" id="CHEBI:15377"/>
        <dbReference type="ChEBI" id="CHEBI:15378"/>
        <dbReference type="ChEBI" id="CHEBI:57865"/>
        <dbReference type="ChEBI" id="CHEBI:57957"/>
        <dbReference type="ChEBI" id="CHEBI:78847"/>
        <dbReference type="EC" id="3.6.1.54"/>
    </reaction>
</comment>
<evidence type="ECO:0000313" key="13">
    <source>
        <dbReference type="EMBL" id="KKB61426.1"/>
    </source>
</evidence>
<feature type="binding site" evidence="10">
    <location>
        <position position="48"/>
    </location>
    <ligand>
        <name>Mn(2+)</name>
        <dbReference type="ChEBI" id="CHEBI:29035"/>
        <label>2</label>
    </ligand>
</feature>
<dbReference type="UniPathway" id="UPA00359">
    <property type="reaction ID" value="UER00480"/>
</dbReference>
<dbReference type="Proteomes" id="UP000033618">
    <property type="component" value="Unassembled WGS sequence"/>
</dbReference>
<dbReference type="HAMAP" id="MF_00575">
    <property type="entry name" value="LpxH"/>
    <property type="match status" value="1"/>
</dbReference>
<dbReference type="InterPro" id="IPR029052">
    <property type="entry name" value="Metallo-depent_PP-like"/>
</dbReference>
<dbReference type="InterPro" id="IPR004843">
    <property type="entry name" value="Calcineurin-like_PHP"/>
</dbReference>
<keyword evidence="4 10" id="KW-0441">Lipid A biosynthesis</keyword>
<evidence type="ECO:0000256" key="11">
    <source>
        <dbReference type="SAM" id="MobiDB-lite"/>
    </source>
</evidence>
<feature type="binding site" evidence="10">
    <location>
        <position position="202"/>
    </location>
    <ligand>
        <name>substrate</name>
    </ligand>
</feature>
<feature type="binding site" evidence="10">
    <location>
        <position position="16"/>
    </location>
    <ligand>
        <name>Mn(2+)</name>
        <dbReference type="ChEBI" id="CHEBI:29035"/>
        <label>1</label>
    </ligand>
</feature>
<evidence type="ECO:0000256" key="5">
    <source>
        <dbReference type="ARBA" id="ARBA00022723"/>
    </source>
</evidence>
<protein>
    <recommendedName>
        <fullName evidence="10">UDP-2,3-diacylglucosamine hydrolase</fullName>
        <ecNumber evidence="10">3.6.1.54</ecNumber>
    </recommendedName>
    <alternativeName>
        <fullName evidence="10">UDP-2,3-diacylglucosamine diphosphatase</fullName>
    </alternativeName>
</protein>
<dbReference type="AlphaFoldDB" id="A0A0F5JUA4"/>
<dbReference type="Pfam" id="PF00149">
    <property type="entry name" value="Metallophos"/>
    <property type="match status" value="1"/>
</dbReference>
<dbReference type="STRING" id="28092.WM40_23240"/>
<dbReference type="EC" id="3.6.1.54" evidence="10"/>
<keyword evidence="2 10" id="KW-0444">Lipid biosynthesis</keyword>
<keyword evidence="14" id="KW-1185">Reference proteome</keyword>
<feature type="binding site" evidence="10">
    <location>
        <position position="87"/>
    </location>
    <ligand>
        <name>Mn(2+)</name>
        <dbReference type="ChEBI" id="CHEBI:29035"/>
        <label>2</label>
    </ligand>
</feature>
<dbReference type="Gene3D" id="3.60.21.10">
    <property type="match status" value="1"/>
</dbReference>
<evidence type="ECO:0000256" key="4">
    <source>
        <dbReference type="ARBA" id="ARBA00022556"/>
    </source>
</evidence>
<keyword evidence="7 10" id="KW-0443">Lipid metabolism</keyword>
<evidence type="ECO:0000256" key="8">
    <source>
        <dbReference type="ARBA" id="ARBA00023136"/>
    </source>
</evidence>
<keyword evidence="3 10" id="KW-0997">Cell inner membrane</keyword>
<dbReference type="GO" id="GO:0030145">
    <property type="term" value="F:manganese ion binding"/>
    <property type="evidence" value="ECO:0007669"/>
    <property type="project" value="UniProtKB-UniRule"/>
</dbReference>
<keyword evidence="8 10" id="KW-0472">Membrane</keyword>
<dbReference type="OrthoDB" id="9783283at2"/>
<feature type="binding site" evidence="10">
    <location>
        <position position="48"/>
    </location>
    <ligand>
        <name>Mn(2+)</name>
        <dbReference type="ChEBI" id="CHEBI:29035"/>
        <label>1</label>
    </ligand>
</feature>
<feature type="binding site" evidence="10">
    <location>
        <position position="130"/>
    </location>
    <ligand>
        <name>substrate</name>
    </ligand>
</feature>
<feature type="binding site" evidence="10">
    <location>
        <position position="202"/>
    </location>
    <ligand>
        <name>Mn(2+)</name>
        <dbReference type="ChEBI" id="CHEBI:29035"/>
        <label>2</label>
    </ligand>
</feature>
<dbReference type="InterPro" id="IPR043461">
    <property type="entry name" value="LpxH-like"/>
</dbReference>
<keyword evidence="6 10" id="KW-0378">Hydrolase</keyword>
<evidence type="ECO:0000256" key="1">
    <source>
        <dbReference type="ARBA" id="ARBA00022475"/>
    </source>
</evidence>
<keyword evidence="5 10" id="KW-0479">Metal-binding</keyword>
<dbReference type="GO" id="GO:0005737">
    <property type="term" value="C:cytoplasm"/>
    <property type="evidence" value="ECO:0007669"/>
    <property type="project" value="InterPro"/>
</dbReference>
<proteinExistence type="inferred from homology"/>
<feature type="domain" description="Calcineurin-like phosphoesterase" evidence="12">
    <location>
        <begin position="10"/>
        <end position="206"/>
    </location>
</feature>
<dbReference type="NCBIfam" id="NF003743">
    <property type="entry name" value="PRK05340.1"/>
    <property type="match status" value="1"/>
</dbReference>
<dbReference type="EMBL" id="LAQU01000043">
    <property type="protein sequence ID" value="KKB61426.1"/>
    <property type="molecule type" value="Genomic_DNA"/>
</dbReference>
<dbReference type="PANTHER" id="PTHR34990">
    <property type="entry name" value="UDP-2,3-DIACYLGLUCOSAMINE HYDROLASE-RELATED"/>
    <property type="match status" value="1"/>
</dbReference>
<feature type="binding site" evidence="10">
    <location>
        <begin position="87"/>
        <end position="88"/>
    </location>
    <ligand>
        <name>substrate</name>
    </ligand>
</feature>
<feature type="binding site" evidence="10">
    <location>
        <position position="14"/>
    </location>
    <ligand>
        <name>Mn(2+)</name>
        <dbReference type="ChEBI" id="CHEBI:29035"/>
        <label>1</label>
    </ligand>
</feature>
<dbReference type="CDD" id="cd07398">
    <property type="entry name" value="MPP_YbbF-LpxH"/>
    <property type="match status" value="1"/>
</dbReference>
<comment type="caution">
    <text evidence="13">The sequence shown here is derived from an EMBL/GenBank/DDBJ whole genome shotgun (WGS) entry which is preliminary data.</text>
</comment>
<name>A0A0F5JUA4_9BURK</name>
<reference evidence="13 14" key="1">
    <citation type="submission" date="2015-03" db="EMBL/GenBank/DDBJ databases">
        <title>Draft Genome Sequence of Burkholderia andropogonis type strain ICMP2807, isolated from Sorghum bicolor.</title>
        <authorList>
            <person name="Lopes-Santos L."/>
            <person name="Castro D.B."/>
            <person name="Ottoboni L.M."/>
            <person name="Park D."/>
            <person name="Weirc B.S."/>
            <person name="Destefano S.A."/>
        </authorList>
    </citation>
    <scope>NUCLEOTIDE SEQUENCE [LARGE SCALE GENOMIC DNA]</scope>
    <source>
        <strain evidence="13 14">ICMP2807</strain>
    </source>
</reference>
<dbReference type="GO" id="GO:0019897">
    <property type="term" value="C:extrinsic component of plasma membrane"/>
    <property type="evidence" value="ECO:0007669"/>
    <property type="project" value="UniProtKB-UniRule"/>
</dbReference>
<feature type="binding site" evidence="10">
    <location>
        <position position="171"/>
    </location>
    <ligand>
        <name>substrate</name>
    </ligand>
</feature>
<organism evidence="13 14">
    <name type="scientific">Robbsia andropogonis</name>
    <dbReference type="NCBI Taxonomy" id="28092"/>
    <lineage>
        <taxon>Bacteria</taxon>
        <taxon>Pseudomonadati</taxon>
        <taxon>Pseudomonadota</taxon>
        <taxon>Betaproteobacteria</taxon>
        <taxon>Burkholderiales</taxon>
        <taxon>Burkholderiaceae</taxon>
        <taxon>Robbsia</taxon>
    </lineage>
</organism>
<dbReference type="GO" id="GO:0008758">
    <property type="term" value="F:UDP-2,3-diacylglucosamine hydrolase activity"/>
    <property type="evidence" value="ECO:0007669"/>
    <property type="project" value="UniProtKB-UniRule"/>
</dbReference>
<evidence type="ECO:0000256" key="6">
    <source>
        <dbReference type="ARBA" id="ARBA00022801"/>
    </source>
</evidence>
<comment type="similarity">
    <text evidence="10">Belongs to the LpxH family.</text>
</comment>
<gene>
    <name evidence="10" type="primary">lpxH</name>
    <name evidence="13" type="ORF">WM40_23240</name>
</gene>
<evidence type="ECO:0000256" key="9">
    <source>
        <dbReference type="ARBA" id="ARBA00023211"/>
    </source>
</evidence>
<dbReference type="NCBIfam" id="TIGR01854">
    <property type="entry name" value="lipid_A_lpxH"/>
    <property type="match status" value="1"/>
</dbReference>
<comment type="cofactor">
    <cofactor evidence="10">
        <name>Mn(2+)</name>
        <dbReference type="ChEBI" id="CHEBI:29035"/>
    </cofactor>
    <text evidence="10">Binds 2 Mn(2+) ions per subunit in a binuclear metal center.</text>
</comment>
<comment type="function">
    <text evidence="10">Hydrolyzes the pyrophosphate bond of UDP-2,3-diacylglucosamine to yield 2,3-diacylglucosamine 1-phosphate (lipid X) and UMP by catalyzing the attack of water at the alpha-P atom. Involved in the biosynthesis of lipid A, a phosphorylated glycolipid that anchors the lipopolysaccharide to the outer membrane of the cell.</text>
</comment>
<comment type="subcellular location">
    <subcellularLocation>
        <location evidence="10">Cell inner membrane</location>
        <topology evidence="10">Peripheral membrane protein</topology>
        <orientation evidence="10">Cytoplasmic side</orientation>
    </subcellularLocation>
</comment>
<evidence type="ECO:0000256" key="2">
    <source>
        <dbReference type="ARBA" id="ARBA00022516"/>
    </source>
</evidence>
<comment type="pathway">
    <text evidence="10">Glycolipid biosynthesis; lipid IV(A) biosynthesis; lipid IV(A) from (3R)-3-hydroxytetradecanoyl-[acyl-carrier-protein] and UDP-N-acetyl-alpha-D-glucosamine: step 4/6.</text>
</comment>